<dbReference type="OrthoDB" id="419770at2759"/>
<evidence type="ECO:0000256" key="1">
    <source>
        <dbReference type="ARBA" id="ARBA00004127"/>
    </source>
</evidence>
<evidence type="ECO:0000256" key="5">
    <source>
        <dbReference type="ARBA" id="ARBA00022989"/>
    </source>
</evidence>
<feature type="transmembrane region" description="Helical" evidence="7">
    <location>
        <begin position="177"/>
        <end position="194"/>
    </location>
</feature>
<sequence>MILKHLLPILLLSWFAIVVNASPGDRLPEFKQCVQACQQLTCDNIKPTKSLKRSNRFYNKDYFDDPVIPLHLKLLLWDCNSNCDYQCQKIINFVRKSKNQEIHQFHGKWYFKRLFGCQELASAVFSILNFMSHYYGYNILKKNISIAQKLKSSHGNGYNKNNKNNNEIITLLNTYKFTAIISICAWFFSTVFHIRDLNVTETLDYFFAGATVMSGFYSVTTRCFNLHLVQNSKKRALFIGLCLFIYSCHILRLTIKWGYSYNMKFNIFIGVVQYFEWFHVAITSFVRSCNMKDNSSHAKNISLLSRYTLTSENYFHLTPIFLVLCVSCGMSFELFDFSPINDLVDAHALWHATTVLPGYLWYRWMIYDINCFKDKAI</sequence>
<keyword evidence="2 7" id="KW-0337">GPI-anchor biosynthesis</keyword>
<dbReference type="GO" id="GO:0006506">
    <property type="term" value="P:GPI anchor biosynthetic process"/>
    <property type="evidence" value="ECO:0007669"/>
    <property type="project" value="UniProtKB-KW"/>
</dbReference>
<keyword evidence="9" id="KW-1185">Reference proteome</keyword>
<dbReference type="GO" id="GO:0005789">
    <property type="term" value="C:endoplasmic reticulum membrane"/>
    <property type="evidence" value="ECO:0007669"/>
    <property type="project" value="UniProtKB-SubCell"/>
</dbReference>
<evidence type="ECO:0000256" key="3">
    <source>
        <dbReference type="ARBA" id="ARBA00022692"/>
    </source>
</evidence>
<dbReference type="AlphaFoldDB" id="A0A1D2VI62"/>
<feature type="transmembrane region" description="Helical" evidence="7">
    <location>
        <begin position="120"/>
        <end position="140"/>
    </location>
</feature>
<evidence type="ECO:0000256" key="2">
    <source>
        <dbReference type="ARBA" id="ARBA00022502"/>
    </source>
</evidence>
<dbReference type="GO" id="GO:0030026">
    <property type="term" value="P:intracellular manganese ion homeostasis"/>
    <property type="evidence" value="ECO:0007669"/>
    <property type="project" value="EnsemblFungi"/>
</dbReference>
<feature type="transmembrane region" description="Helical" evidence="7">
    <location>
        <begin position="347"/>
        <end position="365"/>
    </location>
</feature>
<evidence type="ECO:0000256" key="6">
    <source>
        <dbReference type="ARBA" id="ARBA00023136"/>
    </source>
</evidence>
<dbReference type="RefSeq" id="XP_020047606.1">
    <property type="nucleotide sequence ID" value="XM_020190558.1"/>
</dbReference>
<feature type="transmembrane region" description="Helical" evidence="7">
    <location>
        <begin position="236"/>
        <end position="255"/>
    </location>
</feature>
<dbReference type="Pfam" id="PF04080">
    <property type="entry name" value="Per1"/>
    <property type="match status" value="1"/>
</dbReference>
<evidence type="ECO:0000256" key="4">
    <source>
        <dbReference type="ARBA" id="ARBA00022729"/>
    </source>
</evidence>
<dbReference type="PANTHER" id="PTHR13148">
    <property type="entry name" value="PER1-RELATED"/>
    <property type="match status" value="1"/>
</dbReference>
<dbReference type="GO" id="GO:0016788">
    <property type="term" value="F:hydrolase activity, acting on ester bonds"/>
    <property type="evidence" value="ECO:0007669"/>
    <property type="project" value="TreeGrafter"/>
</dbReference>
<evidence type="ECO:0000256" key="7">
    <source>
        <dbReference type="RuleBase" id="RU365066"/>
    </source>
</evidence>
<feature type="signal peptide" evidence="7">
    <location>
        <begin position="1"/>
        <end position="21"/>
    </location>
</feature>
<dbReference type="InParanoid" id="A0A1D2VI62"/>
<dbReference type="STRING" id="1344418.A0A1D2VI62"/>
<feature type="transmembrane region" description="Helical" evidence="7">
    <location>
        <begin position="267"/>
        <end position="286"/>
    </location>
</feature>
<dbReference type="EMBL" id="KV454480">
    <property type="protein sequence ID" value="ODV61299.1"/>
    <property type="molecule type" value="Genomic_DNA"/>
</dbReference>
<name>A0A1D2VI62_9ASCO</name>
<evidence type="ECO:0000313" key="8">
    <source>
        <dbReference type="EMBL" id="ODV61299.1"/>
    </source>
</evidence>
<accession>A0A1D2VI62</accession>
<proteinExistence type="inferred from homology"/>
<comment type="subcellular location">
    <subcellularLocation>
        <location evidence="1">Endomembrane system</location>
        <topology evidence="1">Multi-pass membrane protein</topology>
    </subcellularLocation>
    <subcellularLocation>
        <location evidence="7">Endoplasmic reticulum membrane</location>
        <topology evidence="7">Multi-pass membrane protein</topology>
    </subcellularLocation>
</comment>
<dbReference type="Proteomes" id="UP000095038">
    <property type="component" value="Unassembled WGS sequence"/>
</dbReference>
<keyword evidence="5 7" id="KW-1133">Transmembrane helix</keyword>
<dbReference type="InterPro" id="IPR007217">
    <property type="entry name" value="Per1-like"/>
</dbReference>
<protein>
    <recommendedName>
        <fullName evidence="7">Post-GPI attachment to proteins factor 3</fullName>
    </recommendedName>
</protein>
<dbReference type="GeneID" id="30964194"/>
<keyword evidence="3 7" id="KW-0812">Transmembrane</keyword>
<organism evidence="8 9">
    <name type="scientific">Ascoidea rubescens DSM 1968</name>
    <dbReference type="NCBI Taxonomy" id="1344418"/>
    <lineage>
        <taxon>Eukaryota</taxon>
        <taxon>Fungi</taxon>
        <taxon>Dikarya</taxon>
        <taxon>Ascomycota</taxon>
        <taxon>Saccharomycotina</taxon>
        <taxon>Saccharomycetes</taxon>
        <taxon>Ascoideaceae</taxon>
        <taxon>Ascoidea</taxon>
    </lineage>
</organism>
<feature type="transmembrane region" description="Helical" evidence="7">
    <location>
        <begin position="314"/>
        <end position="335"/>
    </location>
</feature>
<feature type="chain" id="PRO_5016482562" description="Post-GPI attachment to proteins factor 3" evidence="7">
    <location>
        <begin position="22"/>
        <end position="377"/>
    </location>
</feature>
<comment type="function">
    <text evidence="7">Involved in the lipid remodeling steps of GPI-anchor maturation.</text>
</comment>
<dbReference type="FunCoup" id="A0A1D2VI62">
    <property type="interactions" value="181"/>
</dbReference>
<dbReference type="PANTHER" id="PTHR13148:SF0">
    <property type="entry name" value="POST-GPI ATTACHMENT TO PROTEINS FACTOR 3"/>
    <property type="match status" value="1"/>
</dbReference>
<keyword evidence="7" id="KW-0256">Endoplasmic reticulum</keyword>
<evidence type="ECO:0000313" key="9">
    <source>
        <dbReference type="Proteomes" id="UP000095038"/>
    </source>
</evidence>
<reference evidence="9" key="1">
    <citation type="submission" date="2016-05" db="EMBL/GenBank/DDBJ databases">
        <title>Comparative genomics of biotechnologically important yeasts.</title>
        <authorList>
            <consortium name="DOE Joint Genome Institute"/>
            <person name="Riley R."/>
            <person name="Haridas S."/>
            <person name="Wolfe K.H."/>
            <person name="Lopes M.R."/>
            <person name="Hittinger C.T."/>
            <person name="Goker M."/>
            <person name="Salamov A."/>
            <person name="Wisecaver J."/>
            <person name="Long T.M."/>
            <person name="Aerts A.L."/>
            <person name="Barry K."/>
            <person name="Choi C."/>
            <person name="Clum A."/>
            <person name="Coughlan A.Y."/>
            <person name="Deshpande S."/>
            <person name="Douglass A.P."/>
            <person name="Hanson S.J."/>
            <person name="Klenk H.-P."/>
            <person name="Labutti K."/>
            <person name="Lapidus A."/>
            <person name="Lindquist E."/>
            <person name="Lipzen A."/>
            <person name="Meier-Kolthoff J.P."/>
            <person name="Ohm R.A."/>
            <person name="Otillar R.P."/>
            <person name="Pangilinan J."/>
            <person name="Peng Y."/>
            <person name="Rokas A."/>
            <person name="Rosa C.A."/>
            <person name="Scheuner C."/>
            <person name="Sibirny A.A."/>
            <person name="Slot J.C."/>
            <person name="Stielow J.B."/>
            <person name="Sun H."/>
            <person name="Kurtzman C.P."/>
            <person name="Blackwell M."/>
            <person name="Grigoriev I.V."/>
            <person name="Jeffries T.W."/>
        </authorList>
    </citation>
    <scope>NUCLEOTIDE SEQUENCE [LARGE SCALE GENOMIC DNA]</scope>
    <source>
        <strain evidence="9">DSM 1968</strain>
    </source>
</reference>
<dbReference type="GO" id="GO:0000329">
    <property type="term" value="C:fungal-type vacuole membrane"/>
    <property type="evidence" value="ECO:0007669"/>
    <property type="project" value="EnsemblFungi"/>
</dbReference>
<feature type="transmembrane region" description="Helical" evidence="7">
    <location>
        <begin position="206"/>
        <end position="224"/>
    </location>
</feature>
<gene>
    <name evidence="8" type="ORF">ASCRUDRAFT_34880</name>
</gene>
<comment type="similarity">
    <text evidence="7">Belongs to the PGAP3 family.</text>
</comment>
<keyword evidence="4 7" id="KW-0732">Signal</keyword>
<keyword evidence="6 7" id="KW-0472">Membrane</keyword>